<organism evidence="11 12">
    <name type="scientific">Variovorax terrae</name>
    <dbReference type="NCBI Taxonomy" id="2923278"/>
    <lineage>
        <taxon>Bacteria</taxon>
        <taxon>Pseudomonadati</taxon>
        <taxon>Pseudomonadota</taxon>
        <taxon>Betaproteobacteria</taxon>
        <taxon>Burkholderiales</taxon>
        <taxon>Comamonadaceae</taxon>
        <taxon>Variovorax</taxon>
    </lineage>
</organism>
<dbReference type="CDD" id="cd16913">
    <property type="entry name" value="YkuD_like"/>
    <property type="match status" value="1"/>
</dbReference>
<dbReference type="AlphaFoldDB" id="A0A9X1VS72"/>
<proteinExistence type="inferred from homology"/>
<keyword evidence="6 7" id="KW-0961">Cell wall biogenesis/degradation</keyword>
<feature type="compositionally biased region" description="Low complexity" evidence="8">
    <location>
        <begin position="31"/>
        <end position="43"/>
    </location>
</feature>
<dbReference type="Pfam" id="PF03734">
    <property type="entry name" value="YkuD"/>
    <property type="match status" value="1"/>
</dbReference>
<dbReference type="EMBL" id="JALGBI010000001">
    <property type="protein sequence ID" value="MCJ0762821.1"/>
    <property type="molecule type" value="Genomic_DNA"/>
</dbReference>
<dbReference type="RefSeq" id="WP_243305390.1">
    <property type="nucleotide sequence ID" value="NZ_JALGBI010000001.1"/>
</dbReference>
<dbReference type="PANTHER" id="PTHR36699:SF1">
    <property type="entry name" value="L,D-TRANSPEPTIDASE YAFK-RELATED"/>
    <property type="match status" value="1"/>
</dbReference>
<keyword evidence="12" id="KW-1185">Reference proteome</keyword>
<dbReference type="SUPFAM" id="SSF141523">
    <property type="entry name" value="L,D-transpeptidase catalytic domain-like"/>
    <property type="match status" value="1"/>
</dbReference>
<feature type="region of interest" description="Disordered" evidence="8">
    <location>
        <begin position="24"/>
        <end position="45"/>
    </location>
</feature>
<feature type="active site" description="Nucleophile" evidence="7">
    <location>
        <position position="266"/>
    </location>
</feature>
<evidence type="ECO:0000256" key="8">
    <source>
        <dbReference type="SAM" id="MobiDB-lite"/>
    </source>
</evidence>
<sequence>MKRASPAIFLIAFSLLAAVPPAQAAKKRKPPSAAQAARPAPAKRVARDGEAEARLIAVYKLVGQARGREALAQAESLVKDHPNFQLAQLVYGDLLAARARPVRMLGDVPDTTAHAAAPLLAELREESQLRLKALRERPPAGAIPSQFLALSPRNKHAIAVDASRARLYLFENTDTGLKLIADYYVSVGKSGIEKSVEGDLRTPLGVYFVMSNLDPKSLKDFYGAGALPINYPNPYDMKRGKTGSGIWLHGTPPSQFARAPKATDGCVALTNPDLQRIIDTVEVRTTPVIIAPQLHWVPPQSTQAEGKTFENTLQAWRTTKASGDMSRLLSFYTPDFNSYGKTLAEWTPVLKGELDRTRGRDIVLKDLSYLRWTDSADTMVVTFGEVAEGARSGPTKRQYWVRQGSQWKIFFEGVIG</sequence>
<feature type="active site" description="Proton donor/acceptor" evidence="7">
    <location>
        <position position="249"/>
    </location>
</feature>
<dbReference type="GO" id="GO:0004180">
    <property type="term" value="F:carboxypeptidase activity"/>
    <property type="evidence" value="ECO:0007669"/>
    <property type="project" value="UniProtKB-ARBA"/>
</dbReference>
<evidence type="ECO:0000256" key="7">
    <source>
        <dbReference type="PROSITE-ProRule" id="PRU01373"/>
    </source>
</evidence>
<comment type="similarity">
    <text evidence="2">Belongs to the YkuD family.</text>
</comment>
<dbReference type="Gene3D" id="2.40.440.10">
    <property type="entry name" value="L,D-transpeptidase catalytic domain-like"/>
    <property type="match status" value="1"/>
</dbReference>
<accession>A0A9X1VS72</accession>
<comment type="caution">
    <text evidence="11">The sequence shown here is derived from an EMBL/GenBank/DDBJ whole genome shotgun (WGS) entry which is preliminary data.</text>
</comment>
<keyword evidence="3" id="KW-0808">Transferase</keyword>
<keyword evidence="4 7" id="KW-0133">Cell shape</keyword>
<dbReference type="InterPro" id="IPR056203">
    <property type="entry name" value="Cds6_C"/>
</dbReference>
<evidence type="ECO:0000256" key="1">
    <source>
        <dbReference type="ARBA" id="ARBA00004752"/>
    </source>
</evidence>
<feature type="signal peptide" evidence="9">
    <location>
        <begin position="1"/>
        <end position="24"/>
    </location>
</feature>
<dbReference type="InterPro" id="IPR038063">
    <property type="entry name" value="Transpep_catalytic_dom"/>
</dbReference>
<evidence type="ECO:0000256" key="3">
    <source>
        <dbReference type="ARBA" id="ARBA00022679"/>
    </source>
</evidence>
<evidence type="ECO:0000256" key="6">
    <source>
        <dbReference type="ARBA" id="ARBA00023316"/>
    </source>
</evidence>
<dbReference type="Pfam" id="PF24125">
    <property type="entry name" value="Cds6_C"/>
    <property type="match status" value="1"/>
</dbReference>
<evidence type="ECO:0000256" key="2">
    <source>
        <dbReference type="ARBA" id="ARBA00005992"/>
    </source>
</evidence>
<keyword evidence="9" id="KW-0732">Signal</keyword>
<dbReference type="GO" id="GO:0009252">
    <property type="term" value="P:peptidoglycan biosynthetic process"/>
    <property type="evidence" value="ECO:0007669"/>
    <property type="project" value="UniProtKB-KW"/>
</dbReference>
<name>A0A9X1VS72_9BURK</name>
<dbReference type="Proteomes" id="UP001139447">
    <property type="component" value="Unassembled WGS sequence"/>
</dbReference>
<dbReference type="PANTHER" id="PTHR36699">
    <property type="entry name" value="LD-TRANSPEPTIDASE"/>
    <property type="match status" value="1"/>
</dbReference>
<evidence type="ECO:0000256" key="4">
    <source>
        <dbReference type="ARBA" id="ARBA00022960"/>
    </source>
</evidence>
<reference evidence="11" key="1">
    <citation type="submission" date="2022-03" db="EMBL/GenBank/DDBJ databases">
        <authorList>
            <person name="Woo C.Y."/>
        </authorList>
    </citation>
    <scope>NUCLEOTIDE SEQUENCE</scope>
    <source>
        <strain evidence="11">CYS-02</strain>
    </source>
</reference>
<dbReference type="GO" id="GO:0071555">
    <property type="term" value="P:cell wall organization"/>
    <property type="evidence" value="ECO:0007669"/>
    <property type="project" value="UniProtKB-UniRule"/>
</dbReference>
<dbReference type="PROSITE" id="PS52029">
    <property type="entry name" value="LD_TPASE"/>
    <property type="match status" value="1"/>
</dbReference>
<evidence type="ECO:0000256" key="5">
    <source>
        <dbReference type="ARBA" id="ARBA00022984"/>
    </source>
</evidence>
<keyword evidence="5 7" id="KW-0573">Peptidoglycan synthesis</keyword>
<evidence type="ECO:0000259" key="10">
    <source>
        <dbReference type="PROSITE" id="PS52029"/>
    </source>
</evidence>
<feature type="chain" id="PRO_5040777025" evidence="9">
    <location>
        <begin position="25"/>
        <end position="416"/>
    </location>
</feature>
<evidence type="ECO:0000256" key="9">
    <source>
        <dbReference type="SAM" id="SignalP"/>
    </source>
</evidence>
<gene>
    <name evidence="11" type="ORF">MMF98_06300</name>
</gene>
<evidence type="ECO:0000313" key="12">
    <source>
        <dbReference type="Proteomes" id="UP001139447"/>
    </source>
</evidence>
<protein>
    <submittedName>
        <fullName evidence="11">L,D-transpeptidase family protein</fullName>
    </submittedName>
</protein>
<dbReference type="GO" id="GO:0016740">
    <property type="term" value="F:transferase activity"/>
    <property type="evidence" value="ECO:0007669"/>
    <property type="project" value="UniProtKB-KW"/>
</dbReference>
<dbReference type="GO" id="GO:0008360">
    <property type="term" value="P:regulation of cell shape"/>
    <property type="evidence" value="ECO:0007669"/>
    <property type="project" value="UniProtKB-UniRule"/>
</dbReference>
<dbReference type="InterPro" id="IPR005490">
    <property type="entry name" value="LD_TPept_cat_dom"/>
</dbReference>
<comment type="pathway">
    <text evidence="1 7">Cell wall biogenesis; peptidoglycan biosynthesis.</text>
</comment>
<feature type="domain" description="L,D-TPase catalytic" evidence="10">
    <location>
        <begin position="156"/>
        <end position="291"/>
    </location>
</feature>
<evidence type="ECO:0000313" key="11">
    <source>
        <dbReference type="EMBL" id="MCJ0762821.1"/>
    </source>
</evidence>